<dbReference type="PROSITE" id="PS51257">
    <property type="entry name" value="PROKAR_LIPOPROTEIN"/>
    <property type="match status" value="1"/>
</dbReference>
<gene>
    <name evidence="1" type="ORF">SAMN04489758_11233</name>
</gene>
<evidence type="ECO:0000313" key="1">
    <source>
        <dbReference type="EMBL" id="SET46196.1"/>
    </source>
</evidence>
<protein>
    <submittedName>
        <fullName evidence="1">Uncharacterized protein</fullName>
    </submittedName>
</protein>
<keyword evidence="2" id="KW-1185">Reference proteome</keyword>
<accession>A0A1I0EN79</accession>
<dbReference type="Proteomes" id="UP000198558">
    <property type="component" value="Unassembled WGS sequence"/>
</dbReference>
<proteinExistence type="predicted"/>
<evidence type="ECO:0000313" key="2">
    <source>
        <dbReference type="Proteomes" id="UP000198558"/>
    </source>
</evidence>
<organism evidence="1 2">
    <name type="scientific">Thomasclavelia cocleata</name>
    <dbReference type="NCBI Taxonomy" id="69824"/>
    <lineage>
        <taxon>Bacteria</taxon>
        <taxon>Bacillati</taxon>
        <taxon>Bacillota</taxon>
        <taxon>Erysipelotrichia</taxon>
        <taxon>Erysipelotrichales</taxon>
        <taxon>Coprobacillaceae</taxon>
        <taxon>Thomasclavelia</taxon>
    </lineage>
</organism>
<dbReference type="AlphaFoldDB" id="A0A1I0EN79"/>
<dbReference type="EMBL" id="FOIN01000012">
    <property type="protein sequence ID" value="SET46196.1"/>
    <property type="molecule type" value="Genomic_DNA"/>
</dbReference>
<sequence>MLLFSVKNLNLFVVLLACILQYDGFKEVFYHEIKLDHKSKDMIYFIQGRIHNGKKVTTKNVIKAQFSNNKINTKTTNYNILNDISCTVNICITLIPVFKHSSCRFYHAVIPSYVTNILCKDKLNSFKSNLFLHDTSKYFLLNSELDFAYISVVAIL</sequence>
<name>A0A1I0EN79_9FIRM</name>
<reference evidence="2" key="1">
    <citation type="submission" date="2016-10" db="EMBL/GenBank/DDBJ databases">
        <authorList>
            <person name="Varghese N."/>
            <person name="Submissions S."/>
        </authorList>
    </citation>
    <scope>NUCLEOTIDE SEQUENCE [LARGE SCALE GENOMIC DNA]</scope>
    <source>
        <strain evidence="2">DSM 1551</strain>
    </source>
</reference>